<proteinExistence type="predicted"/>
<comment type="caution">
    <text evidence="1">The sequence shown here is derived from an EMBL/GenBank/DDBJ whole genome shotgun (WGS) entry which is preliminary data.</text>
</comment>
<reference evidence="1 2" key="1">
    <citation type="journal article" date="2024" name="BMC Genomics">
        <title>De novo assembly and annotation of Popillia japonica's genome with initial clues to its potential as an invasive pest.</title>
        <authorList>
            <person name="Cucini C."/>
            <person name="Boschi S."/>
            <person name="Funari R."/>
            <person name="Cardaioli E."/>
            <person name="Iannotti N."/>
            <person name="Marturano G."/>
            <person name="Paoli F."/>
            <person name="Bruttini M."/>
            <person name="Carapelli A."/>
            <person name="Frati F."/>
            <person name="Nardi F."/>
        </authorList>
    </citation>
    <scope>NUCLEOTIDE SEQUENCE [LARGE SCALE GENOMIC DNA]</scope>
    <source>
        <strain evidence="1">DMR45628</strain>
    </source>
</reference>
<sequence length="167" mass="19270">MFGKAPKLGLTSHIPQEFLEAVSNGILGENMNELLNQPTETNVANSKLNEISKETEILMNQFIEHSSEENTEITRTINTEESFNERLPIHDRDNSQTFESEVTWVNGIEQEQNDNQHPAVKFRQAASKNIFKQATRMIFRSNKKLVPLAIEDNMQTWAENYILKYDN</sequence>
<evidence type="ECO:0000313" key="1">
    <source>
        <dbReference type="EMBL" id="KAK9737995.1"/>
    </source>
</evidence>
<dbReference type="Proteomes" id="UP001458880">
    <property type="component" value="Unassembled WGS sequence"/>
</dbReference>
<dbReference type="EMBL" id="JASPKY010000092">
    <property type="protein sequence ID" value="KAK9737995.1"/>
    <property type="molecule type" value="Genomic_DNA"/>
</dbReference>
<protein>
    <submittedName>
        <fullName evidence="1">Uncharacterized protein</fullName>
    </submittedName>
</protein>
<accession>A0AAW1LU43</accession>
<evidence type="ECO:0000313" key="2">
    <source>
        <dbReference type="Proteomes" id="UP001458880"/>
    </source>
</evidence>
<organism evidence="1 2">
    <name type="scientific">Popillia japonica</name>
    <name type="common">Japanese beetle</name>
    <dbReference type="NCBI Taxonomy" id="7064"/>
    <lineage>
        <taxon>Eukaryota</taxon>
        <taxon>Metazoa</taxon>
        <taxon>Ecdysozoa</taxon>
        <taxon>Arthropoda</taxon>
        <taxon>Hexapoda</taxon>
        <taxon>Insecta</taxon>
        <taxon>Pterygota</taxon>
        <taxon>Neoptera</taxon>
        <taxon>Endopterygota</taxon>
        <taxon>Coleoptera</taxon>
        <taxon>Polyphaga</taxon>
        <taxon>Scarabaeiformia</taxon>
        <taxon>Scarabaeidae</taxon>
        <taxon>Rutelinae</taxon>
        <taxon>Popillia</taxon>
    </lineage>
</organism>
<dbReference type="AlphaFoldDB" id="A0AAW1LU43"/>
<keyword evidence="2" id="KW-1185">Reference proteome</keyword>
<name>A0AAW1LU43_POPJA</name>
<gene>
    <name evidence="1" type="ORF">QE152_g10266</name>
</gene>